<gene>
    <name evidence="12" type="ORF">SAMN05444972_103227</name>
</gene>
<dbReference type="SUPFAM" id="SSF53790">
    <property type="entry name" value="Tetrapyrrole methylase"/>
    <property type="match status" value="1"/>
</dbReference>
<dbReference type="PANTHER" id="PTHR45790:SF3">
    <property type="entry name" value="S-ADENOSYL-L-METHIONINE-DEPENDENT UROPORPHYRINOGEN III METHYLTRANSFERASE, CHLOROPLASTIC"/>
    <property type="match status" value="1"/>
</dbReference>
<dbReference type="InterPro" id="IPR035996">
    <property type="entry name" value="4pyrrol_Methylase_sf"/>
</dbReference>
<proteinExistence type="inferred from homology"/>
<dbReference type="CDD" id="cd06578">
    <property type="entry name" value="HemD"/>
    <property type="match status" value="1"/>
</dbReference>
<evidence type="ECO:0000313" key="12">
    <source>
        <dbReference type="EMBL" id="SFS53260.1"/>
    </source>
</evidence>
<dbReference type="EMBL" id="FPAA01000003">
    <property type="protein sequence ID" value="SFS53260.1"/>
    <property type="molecule type" value="Genomic_DNA"/>
</dbReference>
<evidence type="ECO:0000256" key="6">
    <source>
        <dbReference type="ARBA" id="ARBA00022691"/>
    </source>
</evidence>
<dbReference type="EC" id="2.1.1.107" evidence="2"/>
<dbReference type="PROSITE" id="PS00839">
    <property type="entry name" value="SUMT_1"/>
    <property type="match status" value="1"/>
</dbReference>
<dbReference type="Pfam" id="PF00590">
    <property type="entry name" value="TP_methylase"/>
    <property type="match status" value="1"/>
</dbReference>
<evidence type="ECO:0000256" key="4">
    <source>
        <dbReference type="ARBA" id="ARBA00022603"/>
    </source>
</evidence>
<comment type="similarity">
    <text evidence="1 9">Belongs to the precorrin methyltransferase family.</text>
</comment>
<dbReference type="FunFam" id="3.40.1010.10:FF:000001">
    <property type="entry name" value="Siroheme synthase"/>
    <property type="match status" value="1"/>
</dbReference>
<keyword evidence="7" id="KW-0627">Porphyrin biosynthesis</keyword>
<dbReference type="GO" id="GO:0019354">
    <property type="term" value="P:siroheme biosynthetic process"/>
    <property type="evidence" value="ECO:0007669"/>
    <property type="project" value="InterPro"/>
</dbReference>
<accession>A0A1I6QLI8</accession>
<dbReference type="PANTHER" id="PTHR45790">
    <property type="entry name" value="SIROHEME SYNTHASE-RELATED"/>
    <property type="match status" value="1"/>
</dbReference>
<evidence type="ECO:0000256" key="8">
    <source>
        <dbReference type="ARBA" id="ARBA00079776"/>
    </source>
</evidence>
<dbReference type="Gene3D" id="3.30.950.10">
    <property type="entry name" value="Methyltransferase, Cobalt-precorrin-4 Transmethylase, Domain 2"/>
    <property type="match status" value="1"/>
</dbReference>
<dbReference type="Pfam" id="PF02602">
    <property type="entry name" value="HEM4"/>
    <property type="match status" value="1"/>
</dbReference>
<dbReference type="InterPro" id="IPR006366">
    <property type="entry name" value="CobA/CysG_C"/>
</dbReference>
<dbReference type="CDD" id="cd11642">
    <property type="entry name" value="SUMT"/>
    <property type="match status" value="1"/>
</dbReference>
<feature type="domain" description="Tetrapyrrole methylase" evidence="10">
    <location>
        <begin position="6"/>
        <end position="217"/>
    </location>
</feature>
<dbReference type="InterPro" id="IPR036108">
    <property type="entry name" value="4pyrrol_syn_uPrphyn_synt_sf"/>
</dbReference>
<dbReference type="GO" id="GO:0004851">
    <property type="term" value="F:uroporphyrin-III C-methyltransferase activity"/>
    <property type="evidence" value="ECO:0007669"/>
    <property type="project" value="UniProtKB-EC"/>
</dbReference>
<dbReference type="Gene3D" id="3.40.50.10090">
    <property type="match status" value="2"/>
</dbReference>
<evidence type="ECO:0000256" key="1">
    <source>
        <dbReference type="ARBA" id="ARBA00005879"/>
    </source>
</evidence>
<dbReference type="AlphaFoldDB" id="A0A1I6QLI8"/>
<evidence type="ECO:0000256" key="9">
    <source>
        <dbReference type="RuleBase" id="RU003960"/>
    </source>
</evidence>
<protein>
    <recommendedName>
        <fullName evidence="3">Uroporphyrinogen-III C-methyltransferase</fullName>
        <ecNumber evidence="2">2.1.1.107</ecNumber>
    </recommendedName>
    <alternativeName>
        <fullName evidence="8">Uroporphyrinogen III methylase</fullName>
    </alternativeName>
</protein>
<reference evidence="13" key="1">
    <citation type="submission" date="2016-10" db="EMBL/GenBank/DDBJ databases">
        <authorList>
            <person name="Varghese N."/>
            <person name="Submissions S."/>
        </authorList>
    </citation>
    <scope>NUCLEOTIDE SEQUENCE [LARGE SCALE GENOMIC DNA]</scope>
    <source>
        <strain evidence="13">DSM 45789</strain>
    </source>
</reference>
<evidence type="ECO:0000259" key="11">
    <source>
        <dbReference type="Pfam" id="PF02602"/>
    </source>
</evidence>
<dbReference type="InterPro" id="IPR003043">
    <property type="entry name" value="Uropor_MeTrfase_CS"/>
</dbReference>
<evidence type="ECO:0000256" key="2">
    <source>
        <dbReference type="ARBA" id="ARBA00012162"/>
    </source>
</evidence>
<dbReference type="InterPro" id="IPR003754">
    <property type="entry name" value="4pyrrol_synth_uPrphyn_synth"/>
</dbReference>
<evidence type="ECO:0000256" key="3">
    <source>
        <dbReference type="ARBA" id="ARBA00018323"/>
    </source>
</evidence>
<dbReference type="NCBIfam" id="NF004790">
    <property type="entry name" value="PRK06136.1"/>
    <property type="match status" value="1"/>
</dbReference>
<dbReference type="GO" id="GO:0032259">
    <property type="term" value="P:methylation"/>
    <property type="evidence" value="ECO:0007669"/>
    <property type="project" value="UniProtKB-KW"/>
</dbReference>
<dbReference type="RefSeq" id="WP_176391906.1">
    <property type="nucleotide sequence ID" value="NZ_FPAA01000003.1"/>
</dbReference>
<dbReference type="Proteomes" id="UP000198660">
    <property type="component" value="Unassembled WGS sequence"/>
</dbReference>
<dbReference type="InterPro" id="IPR050161">
    <property type="entry name" value="Siro_Cobalamin_biosynth"/>
</dbReference>
<evidence type="ECO:0000256" key="5">
    <source>
        <dbReference type="ARBA" id="ARBA00022679"/>
    </source>
</evidence>
<dbReference type="GO" id="GO:0004852">
    <property type="term" value="F:uroporphyrinogen-III synthase activity"/>
    <property type="evidence" value="ECO:0007669"/>
    <property type="project" value="InterPro"/>
</dbReference>
<evidence type="ECO:0000256" key="7">
    <source>
        <dbReference type="ARBA" id="ARBA00023244"/>
    </source>
</evidence>
<keyword evidence="6" id="KW-0949">S-adenosyl-L-methionine</keyword>
<keyword evidence="5 9" id="KW-0808">Transferase</keyword>
<dbReference type="SUPFAM" id="SSF69618">
    <property type="entry name" value="HemD-like"/>
    <property type="match status" value="1"/>
</dbReference>
<evidence type="ECO:0000259" key="10">
    <source>
        <dbReference type="Pfam" id="PF00590"/>
    </source>
</evidence>
<dbReference type="FunFam" id="3.30.950.10:FF:000001">
    <property type="entry name" value="Siroheme synthase"/>
    <property type="match status" value="1"/>
</dbReference>
<keyword evidence="4 9" id="KW-0489">Methyltransferase</keyword>
<organism evidence="12 13">
    <name type="scientific">Marininema halotolerans</name>
    <dbReference type="NCBI Taxonomy" id="1155944"/>
    <lineage>
        <taxon>Bacteria</taxon>
        <taxon>Bacillati</taxon>
        <taxon>Bacillota</taxon>
        <taxon>Bacilli</taxon>
        <taxon>Bacillales</taxon>
        <taxon>Thermoactinomycetaceae</taxon>
        <taxon>Marininema</taxon>
    </lineage>
</organism>
<name>A0A1I6QLI8_9BACL</name>
<dbReference type="InterPro" id="IPR014776">
    <property type="entry name" value="4pyrrole_Mease_sub2"/>
</dbReference>
<feature type="domain" description="Tetrapyrrole biosynthesis uroporphyrinogen III synthase" evidence="11">
    <location>
        <begin position="269"/>
        <end position="495"/>
    </location>
</feature>
<dbReference type="PROSITE" id="PS00840">
    <property type="entry name" value="SUMT_2"/>
    <property type="match status" value="1"/>
</dbReference>
<sequence length="519" mass="57666">MEKGVVYLVGAGPGDPGLITVHGRQRLMEADVVLYDRLADARLLEFVPEHCELIDVGKRPQSERWEQGDINRALVQQAEAGKCVVRLKGGDPFVFGRGGEEAAFLREAGIMFEIVPGISSALAVPAYAGIPVTHREYNASFAVVAGHEDPDKDETAVRWEHLAKGPETLVILMGVKNLSIICERLLQYGRSPSTPIALIRWGTRSNQATLTGTLADIVERVEEAAFRSPAVIVVGEVVKERKRLAWIENKPLFGQRILVPHTQSQENNLVQQIHEKGGEAIEVPVAQWMPTISLESQLRHVPIPRWVLFSHRQGVEAFFSTIGKIGGDIRQWAVCGFIAWGEQTAQAMRERGVQADVIVDSMSSFVQLMESSVEKEMDLLVIRDPFFPKGDMEELRRIGYRVSDIQAYTSRKIAGQFKGGLQQLKEGAVDWIAFTDASMVNHFCDRMDEAWSDWMSVCRDIPVACIGPKTATAAKERQLCTRVFPDPHTVEGMIAGMQAMRNMKDPNVKMGEGLIANDR</sequence>
<evidence type="ECO:0000313" key="13">
    <source>
        <dbReference type="Proteomes" id="UP000198660"/>
    </source>
</evidence>
<dbReference type="InterPro" id="IPR014777">
    <property type="entry name" value="4pyrrole_Mease_sub1"/>
</dbReference>
<dbReference type="InterPro" id="IPR000878">
    <property type="entry name" value="4pyrrol_Mease"/>
</dbReference>
<keyword evidence="13" id="KW-1185">Reference proteome</keyword>
<dbReference type="Gene3D" id="3.40.1010.10">
    <property type="entry name" value="Cobalt-precorrin-4 Transmethylase, Domain 1"/>
    <property type="match status" value="1"/>
</dbReference>
<dbReference type="NCBIfam" id="TIGR01469">
    <property type="entry name" value="cobA_cysG_Cterm"/>
    <property type="match status" value="1"/>
</dbReference>